<comment type="caution">
    <text evidence="6">The sequence shown here is derived from an EMBL/GenBank/DDBJ whole genome shotgun (WGS) entry which is preliminary data.</text>
</comment>
<dbReference type="Proteomes" id="UP000283522">
    <property type="component" value="Unassembled WGS sequence"/>
</dbReference>
<dbReference type="CDD" id="cd08260">
    <property type="entry name" value="Zn_ADH6"/>
    <property type="match status" value="1"/>
</dbReference>
<gene>
    <name evidence="6" type="ORF">D0X99_15415</name>
</gene>
<accession>A0A418PNX9</accession>
<keyword evidence="1 4" id="KW-0479">Metal-binding</keyword>
<dbReference type="PANTHER" id="PTHR43401">
    <property type="entry name" value="L-THREONINE 3-DEHYDROGENASE"/>
    <property type="match status" value="1"/>
</dbReference>
<dbReference type="SUPFAM" id="SSF50129">
    <property type="entry name" value="GroES-like"/>
    <property type="match status" value="1"/>
</dbReference>
<dbReference type="Pfam" id="PF08240">
    <property type="entry name" value="ADH_N"/>
    <property type="match status" value="1"/>
</dbReference>
<evidence type="ECO:0000256" key="1">
    <source>
        <dbReference type="ARBA" id="ARBA00022723"/>
    </source>
</evidence>
<comment type="similarity">
    <text evidence="4">Belongs to the zinc-containing alcohol dehydrogenase family.</text>
</comment>
<reference evidence="6 7" key="1">
    <citation type="submission" date="2018-09" db="EMBL/GenBank/DDBJ databases">
        <authorList>
            <person name="Wang X."/>
            <person name="Du Z."/>
        </authorList>
    </citation>
    <scope>NUCLEOTIDE SEQUENCE [LARGE SCALE GENOMIC DNA]</scope>
    <source>
        <strain evidence="6 7">N3</strain>
    </source>
</reference>
<dbReference type="Pfam" id="PF00107">
    <property type="entry name" value="ADH_zinc_N"/>
    <property type="match status" value="1"/>
</dbReference>
<keyword evidence="2 4" id="KW-0862">Zinc</keyword>
<evidence type="ECO:0000313" key="6">
    <source>
        <dbReference type="EMBL" id="RIW13631.1"/>
    </source>
</evidence>
<protein>
    <submittedName>
        <fullName evidence="6">Alcohol dehydrogenase</fullName>
    </submittedName>
</protein>
<dbReference type="InterPro" id="IPR036291">
    <property type="entry name" value="NAD(P)-bd_dom_sf"/>
</dbReference>
<evidence type="ECO:0000256" key="4">
    <source>
        <dbReference type="RuleBase" id="RU361277"/>
    </source>
</evidence>
<dbReference type="InterPro" id="IPR011032">
    <property type="entry name" value="GroES-like_sf"/>
</dbReference>
<sequence length="346" mass="36891">MKALLVESFQQRPVIATVPDPEVPNGGVVLEVKATGLCRSDWHGWMGHDSDIRLPHVPGHEFAGVIREVGKGVKNWKVGDRVTVPFVCACGTCPTCQSGNQQICDDQFQPGFTHWGSFAEYVAVHRAETNLVRLPDSVSFEAAASLGCRFATSFRGIVAQGKVSGGQWVAVHGCGGVGLSAIMIAAALGAGVIAVDISDEKLALAKAAGATFLLNGKTTDIPAAILELTKGGAHVSVDALGSKITCYNSIACLRKSGKHIQIGLMAGSETNPSIPMHLVIAKELEILGSHGMQAHAYPEMMQMIWEGKIAPEKLIGRRIHLEEAVEALIAMDSFQEQGMLMIDRFE</sequence>
<feature type="domain" description="Enoyl reductase (ER)" evidence="5">
    <location>
        <begin position="8"/>
        <end position="342"/>
    </location>
</feature>
<dbReference type="InterPro" id="IPR013154">
    <property type="entry name" value="ADH-like_N"/>
</dbReference>
<dbReference type="EMBL" id="QXML01000008">
    <property type="protein sequence ID" value="RIW13631.1"/>
    <property type="molecule type" value="Genomic_DNA"/>
</dbReference>
<dbReference type="SUPFAM" id="SSF51735">
    <property type="entry name" value="NAD(P)-binding Rossmann-fold domains"/>
    <property type="match status" value="1"/>
</dbReference>
<dbReference type="PROSITE" id="PS00059">
    <property type="entry name" value="ADH_ZINC"/>
    <property type="match status" value="1"/>
</dbReference>
<dbReference type="PANTHER" id="PTHR43401:SF5">
    <property type="entry name" value="ALCOHOL DEHYDROGENASE-RELATED"/>
    <property type="match status" value="1"/>
</dbReference>
<organism evidence="6 7">
    <name type="scientific">Algoriphagus lacus</name>
    <dbReference type="NCBI Taxonomy" id="2056311"/>
    <lineage>
        <taxon>Bacteria</taxon>
        <taxon>Pseudomonadati</taxon>
        <taxon>Bacteroidota</taxon>
        <taxon>Cytophagia</taxon>
        <taxon>Cytophagales</taxon>
        <taxon>Cyclobacteriaceae</taxon>
        <taxon>Algoriphagus</taxon>
    </lineage>
</organism>
<dbReference type="InterPro" id="IPR020843">
    <property type="entry name" value="ER"/>
</dbReference>
<dbReference type="RefSeq" id="WP_119478745.1">
    <property type="nucleotide sequence ID" value="NZ_QXML01000008.1"/>
</dbReference>
<dbReference type="InterPro" id="IPR013149">
    <property type="entry name" value="ADH-like_C"/>
</dbReference>
<evidence type="ECO:0000259" key="5">
    <source>
        <dbReference type="SMART" id="SM00829"/>
    </source>
</evidence>
<evidence type="ECO:0000256" key="3">
    <source>
        <dbReference type="ARBA" id="ARBA00023002"/>
    </source>
</evidence>
<dbReference type="Gene3D" id="3.90.180.10">
    <property type="entry name" value="Medium-chain alcohol dehydrogenases, catalytic domain"/>
    <property type="match status" value="1"/>
</dbReference>
<proteinExistence type="inferred from homology"/>
<keyword evidence="3" id="KW-0560">Oxidoreductase</keyword>
<name>A0A418PNX9_9BACT</name>
<evidence type="ECO:0000256" key="2">
    <source>
        <dbReference type="ARBA" id="ARBA00022833"/>
    </source>
</evidence>
<dbReference type="GO" id="GO:0016616">
    <property type="term" value="F:oxidoreductase activity, acting on the CH-OH group of donors, NAD or NADP as acceptor"/>
    <property type="evidence" value="ECO:0007669"/>
    <property type="project" value="UniProtKB-ARBA"/>
</dbReference>
<keyword evidence="7" id="KW-1185">Reference proteome</keyword>
<evidence type="ECO:0000313" key="7">
    <source>
        <dbReference type="Proteomes" id="UP000283522"/>
    </source>
</evidence>
<dbReference type="InterPro" id="IPR050129">
    <property type="entry name" value="Zn_alcohol_dh"/>
</dbReference>
<dbReference type="AlphaFoldDB" id="A0A418PNX9"/>
<dbReference type="InterPro" id="IPR002328">
    <property type="entry name" value="ADH_Zn_CS"/>
</dbReference>
<dbReference type="GO" id="GO:0008270">
    <property type="term" value="F:zinc ion binding"/>
    <property type="evidence" value="ECO:0007669"/>
    <property type="project" value="InterPro"/>
</dbReference>
<dbReference type="OrthoDB" id="9787435at2"/>
<comment type="cofactor">
    <cofactor evidence="4">
        <name>Zn(2+)</name>
        <dbReference type="ChEBI" id="CHEBI:29105"/>
    </cofactor>
</comment>
<dbReference type="SMART" id="SM00829">
    <property type="entry name" value="PKS_ER"/>
    <property type="match status" value="1"/>
</dbReference>